<comment type="caution">
    <text evidence="1">The sequence shown here is derived from an EMBL/GenBank/DDBJ whole genome shotgun (WGS) entry which is preliminary data.</text>
</comment>
<dbReference type="Proteomes" id="UP000028630">
    <property type="component" value="Unassembled WGS sequence"/>
</dbReference>
<evidence type="ECO:0000313" key="1">
    <source>
        <dbReference type="EMBL" id="KFB99902.1"/>
    </source>
</evidence>
<dbReference type="EMBL" id="JMTB01000113">
    <property type="protein sequence ID" value="KFB99902.1"/>
    <property type="molecule type" value="Genomic_DNA"/>
</dbReference>
<accession>A0A084ZR08</accession>
<protein>
    <submittedName>
        <fullName evidence="1">Uncharacterized protein</fullName>
    </submittedName>
</protein>
<name>A0A084ZR08_9ENTR</name>
<evidence type="ECO:0000313" key="2">
    <source>
        <dbReference type="Proteomes" id="UP000028630"/>
    </source>
</evidence>
<organism evidence="1 2">
    <name type="scientific">Trabulsiella guamensis ATCC 49490</name>
    <dbReference type="NCBI Taxonomy" id="1005994"/>
    <lineage>
        <taxon>Bacteria</taxon>
        <taxon>Pseudomonadati</taxon>
        <taxon>Pseudomonadota</taxon>
        <taxon>Gammaproteobacteria</taxon>
        <taxon>Enterobacterales</taxon>
        <taxon>Enterobacteriaceae</taxon>
        <taxon>Trabulsiella</taxon>
    </lineage>
</organism>
<sequence length="76" mass="8658">MNVSKASLVSRLAFFMPALFRYQKNSESSGIAANLQITGIFFETKPRTIAENGAINWFYTRALRVFSASHFMMQNM</sequence>
<reference evidence="2" key="1">
    <citation type="submission" date="2014-05" db="EMBL/GenBank/DDBJ databases">
        <title>ATOL: Assembling a taxonomically balanced genome-scale reconstruction of the evolutionary history of the Enterobacteriaceae.</title>
        <authorList>
            <person name="Plunkett G. III"/>
            <person name="Neeno-Eckwall E.C."/>
            <person name="Glasner J.D."/>
            <person name="Perna N.T."/>
        </authorList>
    </citation>
    <scope>NUCLEOTIDE SEQUENCE [LARGE SCALE GENOMIC DNA]</scope>
    <source>
        <strain evidence="2">ATCC 49490</strain>
    </source>
</reference>
<gene>
    <name evidence="1" type="ORF">GTGU_04018</name>
</gene>
<keyword evidence="2" id="KW-1185">Reference proteome</keyword>
<proteinExistence type="predicted"/>
<dbReference type="AlphaFoldDB" id="A0A084ZR08"/>